<accession>A0A192A7S5</accession>
<keyword evidence="2" id="KW-1133">Transmembrane helix</keyword>
<evidence type="ECO:0000256" key="2">
    <source>
        <dbReference type="SAM" id="Phobius"/>
    </source>
</evidence>
<evidence type="ECO:0000313" key="3">
    <source>
        <dbReference type="EMBL" id="ANJ76434.1"/>
    </source>
</evidence>
<feature type="transmembrane region" description="Helical" evidence="2">
    <location>
        <begin position="46"/>
        <end position="69"/>
    </location>
</feature>
<organism evidence="3 4">
    <name type="scientific">Ralstonia insidiosa</name>
    <dbReference type="NCBI Taxonomy" id="190721"/>
    <lineage>
        <taxon>Bacteria</taxon>
        <taxon>Pseudomonadati</taxon>
        <taxon>Pseudomonadota</taxon>
        <taxon>Betaproteobacteria</taxon>
        <taxon>Burkholderiales</taxon>
        <taxon>Burkholderiaceae</taxon>
        <taxon>Ralstonia</taxon>
    </lineage>
</organism>
<evidence type="ECO:0000256" key="1">
    <source>
        <dbReference type="SAM" id="MobiDB-lite"/>
    </source>
</evidence>
<evidence type="ECO:0000313" key="4">
    <source>
        <dbReference type="Proteomes" id="UP000078572"/>
    </source>
</evidence>
<feature type="transmembrane region" description="Helical" evidence="2">
    <location>
        <begin position="98"/>
        <end position="119"/>
    </location>
</feature>
<dbReference type="Proteomes" id="UP000078572">
    <property type="component" value="Plasmid pRI-1"/>
</dbReference>
<dbReference type="EMBL" id="CP016024">
    <property type="protein sequence ID" value="ANJ76434.1"/>
    <property type="molecule type" value="Genomic_DNA"/>
</dbReference>
<sequence>MGNLQPQPRPHVEIETFGPDGSRTIGPNRERSRARREKRRLPSEKIAFTAMVFVSGWVFGAALLIWALMSAISLDDLVRIAESGVNEKAIQVLVEARALYRLALGMCAVSVVVACVTAARYHVFRR</sequence>
<name>A0A192A7S5_9RALS</name>
<gene>
    <name evidence="3" type="ORF">A9Y76_27965</name>
</gene>
<feature type="region of interest" description="Disordered" evidence="1">
    <location>
        <begin position="1"/>
        <end position="38"/>
    </location>
</feature>
<keyword evidence="2" id="KW-0472">Membrane</keyword>
<geneLocation type="plasmid" evidence="4">
    <name>pri-1</name>
</geneLocation>
<keyword evidence="2" id="KW-0812">Transmembrane</keyword>
<dbReference type="AlphaFoldDB" id="A0A192A7S5"/>
<reference evidence="4" key="1">
    <citation type="submission" date="2016-06" db="EMBL/GenBank/DDBJ databases">
        <authorList>
            <person name="Xu Y."/>
            <person name="Nagy A."/>
            <person name="Yan X."/>
            <person name="Kim S.W."/>
            <person name="Haley B."/>
            <person name="Liu N.T."/>
            <person name="Nou X."/>
        </authorList>
    </citation>
    <scope>NUCLEOTIDE SEQUENCE [LARGE SCALE GENOMIC DNA]</scope>
    <source>
        <strain evidence="4">ATCC 49129</strain>
        <plasmid evidence="4">pri-1</plasmid>
    </source>
</reference>
<proteinExistence type="predicted"/>
<keyword evidence="4" id="KW-1185">Reference proteome</keyword>
<protein>
    <submittedName>
        <fullName evidence="3">Uncharacterized protein</fullName>
    </submittedName>
</protein>
<keyword evidence="3" id="KW-0614">Plasmid</keyword>